<keyword evidence="3" id="KW-1185">Reference proteome</keyword>
<keyword evidence="1" id="KW-0732">Signal</keyword>
<accession>A0A2T7A0A1</accession>
<dbReference type="Proteomes" id="UP000244722">
    <property type="component" value="Unassembled WGS sequence"/>
</dbReference>
<comment type="caution">
    <text evidence="2">The sequence shown here is derived from an EMBL/GenBank/DDBJ whole genome shotgun (WGS) entry which is preliminary data.</text>
</comment>
<reference evidence="2 3" key="1">
    <citation type="submission" date="2017-04" db="EMBL/GenBank/DDBJ databases">
        <title>Draft genome sequence of Tuber borchii Vittad., a whitish edible truffle.</title>
        <authorList>
            <consortium name="DOE Joint Genome Institute"/>
            <person name="Murat C."/>
            <person name="Kuo A."/>
            <person name="Barry K.W."/>
            <person name="Clum A."/>
            <person name="Dockter R.B."/>
            <person name="Fauchery L."/>
            <person name="Iotti M."/>
            <person name="Kohler A."/>
            <person name="Labutti K."/>
            <person name="Lindquist E.A."/>
            <person name="Lipzen A."/>
            <person name="Ohm R.A."/>
            <person name="Wang M."/>
            <person name="Grigoriev I.V."/>
            <person name="Zambonelli A."/>
            <person name="Martin F.M."/>
        </authorList>
    </citation>
    <scope>NUCLEOTIDE SEQUENCE [LARGE SCALE GENOMIC DNA]</scope>
    <source>
        <strain evidence="2 3">Tbo3840</strain>
    </source>
</reference>
<dbReference type="EMBL" id="NESQ01000049">
    <property type="protein sequence ID" value="PUU81178.1"/>
    <property type="molecule type" value="Genomic_DNA"/>
</dbReference>
<dbReference type="AlphaFoldDB" id="A0A2T7A0A1"/>
<gene>
    <name evidence="2" type="ORF">B9Z19DRAFT_1122463</name>
</gene>
<organism evidence="2 3">
    <name type="scientific">Tuber borchii</name>
    <name type="common">White truffle</name>
    <dbReference type="NCBI Taxonomy" id="42251"/>
    <lineage>
        <taxon>Eukaryota</taxon>
        <taxon>Fungi</taxon>
        <taxon>Dikarya</taxon>
        <taxon>Ascomycota</taxon>
        <taxon>Pezizomycotina</taxon>
        <taxon>Pezizomycetes</taxon>
        <taxon>Pezizales</taxon>
        <taxon>Tuberaceae</taxon>
        <taxon>Tuber</taxon>
    </lineage>
</organism>
<dbReference type="OrthoDB" id="5478262at2759"/>
<feature type="signal peptide" evidence="1">
    <location>
        <begin position="1"/>
        <end position="20"/>
    </location>
</feature>
<protein>
    <submittedName>
        <fullName evidence="2">Uncharacterized protein</fullName>
    </submittedName>
</protein>
<evidence type="ECO:0000313" key="3">
    <source>
        <dbReference type="Proteomes" id="UP000244722"/>
    </source>
</evidence>
<evidence type="ECO:0000256" key="1">
    <source>
        <dbReference type="SAM" id="SignalP"/>
    </source>
</evidence>
<feature type="chain" id="PRO_5015785411" evidence="1">
    <location>
        <begin position="21"/>
        <end position="196"/>
    </location>
</feature>
<evidence type="ECO:0000313" key="2">
    <source>
        <dbReference type="EMBL" id="PUU81178.1"/>
    </source>
</evidence>
<proteinExistence type="predicted"/>
<sequence length="196" mass="21624">MRTIVVLLSFVLLLQAGSDAKPIWPSRASPAADLSSLSLPEKPLSEEELAVQEYKDQQMDEYTDSTLIQLCDKNDIIPGEHDYFGSECPFDYMEFYLIDPPEEAKKGWKKIWEGIQGLFPASNKITDGGLDDEVMTTYGTDGSANGDLIPPLTFKRRKKGKGLDWTCGVLAGSVQRMRAIAMAYCGEKSSDSANGK</sequence>
<name>A0A2T7A0A1_TUBBO</name>